<evidence type="ECO:0000256" key="2">
    <source>
        <dbReference type="SAM" id="SignalP"/>
    </source>
</evidence>
<dbReference type="InterPro" id="IPR011050">
    <property type="entry name" value="Pectin_lyase_fold/virulence"/>
</dbReference>
<evidence type="ECO:0008006" key="5">
    <source>
        <dbReference type="Google" id="ProtNLM"/>
    </source>
</evidence>
<evidence type="ECO:0000313" key="3">
    <source>
        <dbReference type="EMBL" id="GEO38000.1"/>
    </source>
</evidence>
<comment type="caution">
    <text evidence="3">The sequence shown here is derived from an EMBL/GenBank/DDBJ whole genome shotgun (WGS) entry which is preliminary data.</text>
</comment>
<keyword evidence="4" id="KW-1185">Reference proteome</keyword>
<evidence type="ECO:0000256" key="1">
    <source>
        <dbReference type="SAM" id="MobiDB-lite"/>
    </source>
</evidence>
<protein>
    <recommendedName>
        <fullName evidence="5">Right handed beta helix domain-containing protein</fullName>
    </recommendedName>
</protein>
<reference evidence="3 4" key="1">
    <citation type="submission" date="2019-07" db="EMBL/GenBank/DDBJ databases">
        <title>Whole genome shotgun sequence of Skermanella aerolata NBRC 106429.</title>
        <authorList>
            <person name="Hosoyama A."/>
            <person name="Uohara A."/>
            <person name="Ohji S."/>
            <person name="Ichikawa N."/>
        </authorList>
    </citation>
    <scope>NUCLEOTIDE SEQUENCE [LARGE SCALE GENOMIC DNA]</scope>
    <source>
        <strain evidence="3 4">NBRC 106429</strain>
    </source>
</reference>
<gene>
    <name evidence="3" type="ORF">SAE02_21480</name>
</gene>
<name>A0A512DPD8_9PROT</name>
<keyword evidence="2" id="KW-0732">Signal</keyword>
<feature type="region of interest" description="Disordered" evidence="1">
    <location>
        <begin position="27"/>
        <end position="47"/>
    </location>
</feature>
<dbReference type="Proteomes" id="UP000321523">
    <property type="component" value="Unassembled WGS sequence"/>
</dbReference>
<dbReference type="SMART" id="SM00710">
    <property type="entry name" value="PbH1"/>
    <property type="match status" value="3"/>
</dbReference>
<sequence>MKSKFCLTLLVALAAFSGAASAAADPEWFKTPEPQGTGSRKVPVASGQSLQDAFNKAKPGDILEIGEGVYRATNGVALLNSGTPGQWITVRAAPGATPTIDLNNTGSFQIAASNVVVEGLEIINGKGDNLHISPWQGSIRNIIVRSMKIHSLRTGSGAAIKINRNNPIKADVENVYIEDSDLQQPINNAVVDGVGVRTAVVRNNWIHDPTQGNSGIFFKGGSTRVLIEDNLISGIRGNSALMLGGNTGPQYFDPDLPSQEGTDQVARNNIIADYNDSAIEVRGVVRGLIYNNTIVGDSPYAVFRLTYGNNAAGGQSGNQQIEISDNLVVNTASTPLMYAWNDGNVGSFSVGPQVWAGLFKQYERNGLPTFPQSFDKVVSRYDVAKVVRNPSDDGLTGLDDARQRYAPVSGSPALKSGSGVTGTLLDSSGKARSASAPSIGAIEQPE</sequence>
<organism evidence="3 4">
    <name type="scientific">Skermanella aerolata</name>
    <dbReference type="NCBI Taxonomy" id="393310"/>
    <lineage>
        <taxon>Bacteria</taxon>
        <taxon>Pseudomonadati</taxon>
        <taxon>Pseudomonadota</taxon>
        <taxon>Alphaproteobacteria</taxon>
        <taxon>Rhodospirillales</taxon>
        <taxon>Azospirillaceae</taxon>
        <taxon>Skermanella</taxon>
    </lineage>
</organism>
<dbReference type="EMBL" id="BJYZ01000008">
    <property type="protein sequence ID" value="GEO38000.1"/>
    <property type="molecule type" value="Genomic_DNA"/>
</dbReference>
<evidence type="ECO:0000313" key="4">
    <source>
        <dbReference type="Proteomes" id="UP000321523"/>
    </source>
</evidence>
<dbReference type="InterPro" id="IPR006626">
    <property type="entry name" value="PbH1"/>
</dbReference>
<dbReference type="OrthoDB" id="338827at2"/>
<dbReference type="Gene3D" id="2.160.20.10">
    <property type="entry name" value="Single-stranded right-handed beta-helix, Pectin lyase-like"/>
    <property type="match status" value="1"/>
</dbReference>
<dbReference type="AlphaFoldDB" id="A0A512DPD8"/>
<accession>A0A512DPD8</accession>
<dbReference type="RefSeq" id="WP_044430831.1">
    <property type="nucleotide sequence ID" value="NZ_BJYZ01000008.1"/>
</dbReference>
<dbReference type="InterPro" id="IPR012334">
    <property type="entry name" value="Pectin_lyas_fold"/>
</dbReference>
<feature type="region of interest" description="Disordered" evidence="1">
    <location>
        <begin position="407"/>
        <end position="446"/>
    </location>
</feature>
<proteinExistence type="predicted"/>
<dbReference type="SUPFAM" id="SSF51126">
    <property type="entry name" value="Pectin lyase-like"/>
    <property type="match status" value="1"/>
</dbReference>
<feature type="signal peptide" evidence="2">
    <location>
        <begin position="1"/>
        <end position="22"/>
    </location>
</feature>
<feature type="chain" id="PRO_5022007438" description="Right handed beta helix domain-containing protein" evidence="2">
    <location>
        <begin position="23"/>
        <end position="446"/>
    </location>
</feature>